<dbReference type="SUPFAM" id="SSF53474">
    <property type="entry name" value="alpha/beta-Hydrolases"/>
    <property type="match status" value="1"/>
</dbReference>
<accession>A0A9P4G7D2</accession>
<dbReference type="Proteomes" id="UP000800039">
    <property type="component" value="Unassembled WGS sequence"/>
</dbReference>
<dbReference type="InterPro" id="IPR052897">
    <property type="entry name" value="Sec-Metab_Biosynth_Hydrolase"/>
</dbReference>
<dbReference type="EMBL" id="ML976620">
    <property type="protein sequence ID" value="KAF1840403.1"/>
    <property type="molecule type" value="Genomic_DNA"/>
</dbReference>
<feature type="domain" description="AB hydrolase-1" evidence="1">
    <location>
        <begin position="6"/>
        <end position="231"/>
    </location>
</feature>
<dbReference type="InterPro" id="IPR000073">
    <property type="entry name" value="AB_hydrolase_1"/>
</dbReference>
<evidence type="ECO:0000313" key="2">
    <source>
        <dbReference type="EMBL" id="KAF1840403.1"/>
    </source>
</evidence>
<dbReference type="PANTHER" id="PTHR37017">
    <property type="entry name" value="AB HYDROLASE-1 DOMAIN-CONTAINING PROTEIN-RELATED"/>
    <property type="match status" value="1"/>
</dbReference>
<dbReference type="PANTHER" id="PTHR37017:SF13">
    <property type="entry name" value="AB HYDROLASE-1 DOMAIN-CONTAINING PROTEIN"/>
    <property type="match status" value="1"/>
</dbReference>
<proteinExistence type="predicted"/>
<dbReference type="RefSeq" id="XP_040782966.1">
    <property type="nucleotide sequence ID" value="XM_040935329.1"/>
</dbReference>
<dbReference type="InterPro" id="IPR029058">
    <property type="entry name" value="AB_hydrolase_fold"/>
</dbReference>
<organism evidence="2 3">
    <name type="scientific">Cucurbitaria berberidis CBS 394.84</name>
    <dbReference type="NCBI Taxonomy" id="1168544"/>
    <lineage>
        <taxon>Eukaryota</taxon>
        <taxon>Fungi</taxon>
        <taxon>Dikarya</taxon>
        <taxon>Ascomycota</taxon>
        <taxon>Pezizomycotina</taxon>
        <taxon>Dothideomycetes</taxon>
        <taxon>Pleosporomycetidae</taxon>
        <taxon>Pleosporales</taxon>
        <taxon>Pleosporineae</taxon>
        <taxon>Cucurbitariaceae</taxon>
        <taxon>Cucurbitaria</taxon>
    </lineage>
</organism>
<evidence type="ECO:0000259" key="1">
    <source>
        <dbReference type="Pfam" id="PF12697"/>
    </source>
</evidence>
<gene>
    <name evidence="2" type="ORF">K460DRAFT_381210</name>
</gene>
<reference evidence="2" key="1">
    <citation type="submission" date="2020-01" db="EMBL/GenBank/DDBJ databases">
        <authorList>
            <consortium name="DOE Joint Genome Institute"/>
            <person name="Haridas S."/>
            <person name="Albert R."/>
            <person name="Binder M."/>
            <person name="Bloem J."/>
            <person name="Labutti K."/>
            <person name="Salamov A."/>
            <person name="Andreopoulos B."/>
            <person name="Baker S.E."/>
            <person name="Barry K."/>
            <person name="Bills G."/>
            <person name="Bluhm B.H."/>
            <person name="Cannon C."/>
            <person name="Castanera R."/>
            <person name="Culley D.E."/>
            <person name="Daum C."/>
            <person name="Ezra D."/>
            <person name="Gonzalez J.B."/>
            <person name="Henrissat B."/>
            <person name="Kuo A."/>
            <person name="Liang C."/>
            <person name="Lipzen A."/>
            <person name="Lutzoni F."/>
            <person name="Magnuson J."/>
            <person name="Mondo S."/>
            <person name="Nolan M."/>
            <person name="Ohm R."/>
            <person name="Pangilinan J."/>
            <person name="Park H.-J."/>
            <person name="Ramirez L."/>
            <person name="Alfaro M."/>
            <person name="Sun H."/>
            <person name="Tritt A."/>
            <person name="Yoshinaga Y."/>
            <person name="Zwiers L.-H."/>
            <person name="Turgeon B.G."/>
            <person name="Goodwin S.B."/>
            <person name="Spatafora J.W."/>
            <person name="Crous P.W."/>
            <person name="Grigoriev I.V."/>
        </authorList>
    </citation>
    <scope>NUCLEOTIDE SEQUENCE</scope>
    <source>
        <strain evidence="2">CBS 394.84</strain>
    </source>
</reference>
<comment type="caution">
    <text evidence="2">The sequence shown here is derived from an EMBL/GenBank/DDBJ whole genome shotgun (WGS) entry which is preliminary data.</text>
</comment>
<name>A0A9P4G7D2_9PLEO</name>
<dbReference type="Pfam" id="PF12697">
    <property type="entry name" value="Abhydrolase_6"/>
    <property type="match status" value="1"/>
</dbReference>
<dbReference type="GeneID" id="63852580"/>
<evidence type="ECO:0000313" key="3">
    <source>
        <dbReference type="Proteomes" id="UP000800039"/>
    </source>
</evidence>
<sequence length="240" mass="26255">MANPTILIVPGSFAGPGIYDNIVTLLRKQGYPAFAVQLPSTQKRMPLEPAGMQEDASVIRRAAEALLALGREIIVLCHSYGGTPATEGLAGLAVKRIIYLTAIAPKVGQNHVEAMALPEGFLPESTGGYMHMDAVQMAGAIRNDLPYEEAYPFALQLPYHSAISFQEPITQAAYKTIPVSYIVCERDMIINPDTQRRFIKTIEEESGREVDVFGLDSGHCPNWSQPEKLVEIIVTNADKQ</sequence>
<dbReference type="Gene3D" id="3.40.50.1820">
    <property type="entry name" value="alpha/beta hydrolase"/>
    <property type="match status" value="1"/>
</dbReference>
<dbReference type="OrthoDB" id="1263307at2759"/>
<protein>
    <submittedName>
        <fullName evidence="2">Alpha/beta-hydrolase</fullName>
    </submittedName>
</protein>
<keyword evidence="3" id="KW-1185">Reference proteome</keyword>
<dbReference type="AlphaFoldDB" id="A0A9P4G7D2"/>